<dbReference type="EMBL" id="QURL01000001">
    <property type="protein sequence ID" value="RFC66010.1"/>
    <property type="molecule type" value="Genomic_DNA"/>
</dbReference>
<dbReference type="OrthoDB" id="9804259at2"/>
<feature type="transmembrane region" description="Helical" evidence="10">
    <location>
        <begin position="21"/>
        <end position="44"/>
    </location>
</feature>
<keyword evidence="5" id="KW-0547">Nucleotide-binding</keyword>
<dbReference type="CDD" id="cd18549">
    <property type="entry name" value="ABC_6TM_YwjA_like"/>
    <property type="match status" value="1"/>
</dbReference>
<dbReference type="PANTHER" id="PTHR43394">
    <property type="entry name" value="ATP-DEPENDENT PERMEASE MDL1, MITOCHONDRIAL"/>
    <property type="match status" value="1"/>
</dbReference>
<feature type="domain" description="ABC transmembrane type-1" evidence="12">
    <location>
        <begin position="20"/>
        <end position="302"/>
    </location>
</feature>
<evidence type="ECO:0000256" key="2">
    <source>
        <dbReference type="ARBA" id="ARBA00005417"/>
    </source>
</evidence>
<evidence type="ECO:0000313" key="14">
    <source>
        <dbReference type="Proteomes" id="UP000264310"/>
    </source>
</evidence>
<dbReference type="GO" id="GO:0005524">
    <property type="term" value="F:ATP binding"/>
    <property type="evidence" value="ECO:0007669"/>
    <property type="project" value="UniProtKB-KW"/>
</dbReference>
<evidence type="ECO:0000256" key="7">
    <source>
        <dbReference type="ARBA" id="ARBA00022989"/>
    </source>
</evidence>
<dbReference type="InterPro" id="IPR036640">
    <property type="entry name" value="ABC1_TM_sf"/>
</dbReference>
<evidence type="ECO:0000256" key="5">
    <source>
        <dbReference type="ARBA" id="ARBA00022741"/>
    </source>
</evidence>
<feature type="region of interest" description="Disordered" evidence="9">
    <location>
        <begin position="590"/>
        <end position="611"/>
    </location>
</feature>
<keyword evidence="6 13" id="KW-0067">ATP-binding</keyword>
<evidence type="ECO:0000256" key="6">
    <source>
        <dbReference type="ARBA" id="ARBA00022840"/>
    </source>
</evidence>
<feature type="transmembrane region" description="Helical" evidence="10">
    <location>
        <begin position="273"/>
        <end position="290"/>
    </location>
</feature>
<dbReference type="PROSITE" id="PS00211">
    <property type="entry name" value="ABC_TRANSPORTER_1"/>
    <property type="match status" value="1"/>
</dbReference>
<dbReference type="InterPro" id="IPR003593">
    <property type="entry name" value="AAA+_ATPase"/>
</dbReference>
<dbReference type="RefSeq" id="WP_116681260.1">
    <property type="nucleotide sequence ID" value="NZ_QURL01000001.1"/>
</dbReference>
<dbReference type="GO" id="GO:0015421">
    <property type="term" value="F:ABC-type oligopeptide transporter activity"/>
    <property type="evidence" value="ECO:0007669"/>
    <property type="project" value="TreeGrafter"/>
</dbReference>
<dbReference type="InterPro" id="IPR011527">
    <property type="entry name" value="ABC1_TM_dom"/>
</dbReference>
<dbReference type="Pfam" id="PF00664">
    <property type="entry name" value="ABC_membrane"/>
    <property type="match status" value="1"/>
</dbReference>
<dbReference type="InterPro" id="IPR027417">
    <property type="entry name" value="P-loop_NTPase"/>
</dbReference>
<name>A0A371X9V7_9HYPH</name>
<dbReference type="GO" id="GO:0016887">
    <property type="term" value="F:ATP hydrolysis activity"/>
    <property type="evidence" value="ECO:0007669"/>
    <property type="project" value="InterPro"/>
</dbReference>
<dbReference type="FunFam" id="3.40.50.300:FF:000287">
    <property type="entry name" value="Multidrug ABC transporter ATP-binding protein"/>
    <property type="match status" value="1"/>
</dbReference>
<feature type="transmembrane region" description="Helical" evidence="10">
    <location>
        <begin position="246"/>
        <end position="267"/>
    </location>
</feature>
<dbReference type="GO" id="GO:0005886">
    <property type="term" value="C:plasma membrane"/>
    <property type="evidence" value="ECO:0007669"/>
    <property type="project" value="UniProtKB-SubCell"/>
</dbReference>
<evidence type="ECO:0000256" key="4">
    <source>
        <dbReference type="ARBA" id="ARBA00022692"/>
    </source>
</evidence>
<proteinExistence type="inferred from homology"/>
<evidence type="ECO:0000256" key="9">
    <source>
        <dbReference type="SAM" id="MobiDB-lite"/>
    </source>
</evidence>
<feature type="transmembrane region" description="Helical" evidence="10">
    <location>
        <begin position="138"/>
        <end position="155"/>
    </location>
</feature>
<dbReference type="InterPro" id="IPR039421">
    <property type="entry name" value="Type_1_exporter"/>
</dbReference>
<evidence type="ECO:0000313" key="13">
    <source>
        <dbReference type="EMBL" id="RFC66010.1"/>
    </source>
</evidence>
<accession>A0A371X9V7</accession>
<reference evidence="13 14" key="1">
    <citation type="submission" date="2018-08" db="EMBL/GenBank/DDBJ databases">
        <title>Fulvimarina sp. 85, whole genome shotgun sequence.</title>
        <authorList>
            <person name="Tuo L."/>
        </authorList>
    </citation>
    <scope>NUCLEOTIDE SEQUENCE [LARGE SCALE GENOMIC DNA]</scope>
    <source>
        <strain evidence="13 14">85</strain>
    </source>
</reference>
<evidence type="ECO:0000259" key="11">
    <source>
        <dbReference type="PROSITE" id="PS50893"/>
    </source>
</evidence>
<keyword evidence="4 10" id="KW-0812">Transmembrane</keyword>
<evidence type="ECO:0000256" key="3">
    <source>
        <dbReference type="ARBA" id="ARBA00022448"/>
    </source>
</evidence>
<dbReference type="SMART" id="SM00382">
    <property type="entry name" value="AAA"/>
    <property type="match status" value="1"/>
</dbReference>
<dbReference type="InterPro" id="IPR003439">
    <property type="entry name" value="ABC_transporter-like_ATP-bd"/>
</dbReference>
<comment type="caution">
    <text evidence="13">The sequence shown here is derived from an EMBL/GenBank/DDBJ whole genome shotgun (WGS) entry which is preliminary data.</text>
</comment>
<evidence type="ECO:0000256" key="10">
    <source>
        <dbReference type="SAM" id="Phobius"/>
    </source>
</evidence>
<dbReference type="PROSITE" id="PS50893">
    <property type="entry name" value="ABC_TRANSPORTER_2"/>
    <property type="match status" value="1"/>
</dbReference>
<comment type="similarity">
    <text evidence="2">Belongs to the ABC transporter superfamily.</text>
</comment>
<dbReference type="Gene3D" id="1.20.1560.10">
    <property type="entry name" value="ABC transporter type 1, transmembrane domain"/>
    <property type="match status" value="1"/>
</dbReference>
<keyword evidence="14" id="KW-1185">Reference proteome</keyword>
<feature type="transmembrane region" description="Helical" evidence="10">
    <location>
        <begin position="161"/>
        <end position="178"/>
    </location>
</feature>
<protein>
    <submittedName>
        <fullName evidence="13">ABC transporter ATP-binding protein</fullName>
    </submittedName>
</protein>
<evidence type="ECO:0000256" key="1">
    <source>
        <dbReference type="ARBA" id="ARBA00004651"/>
    </source>
</evidence>
<evidence type="ECO:0000259" key="12">
    <source>
        <dbReference type="PROSITE" id="PS50929"/>
    </source>
</evidence>
<gene>
    <name evidence="13" type="ORF">DYI37_00570</name>
</gene>
<comment type="subcellular location">
    <subcellularLocation>
        <location evidence="1">Cell membrane</location>
        <topology evidence="1">Multi-pass membrane protein</topology>
    </subcellularLocation>
</comment>
<dbReference type="PROSITE" id="PS50929">
    <property type="entry name" value="ABC_TM1F"/>
    <property type="match status" value="1"/>
</dbReference>
<dbReference type="SUPFAM" id="SSF90123">
    <property type="entry name" value="ABC transporter transmembrane region"/>
    <property type="match status" value="1"/>
</dbReference>
<dbReference type="InterPro" id="IPR017871">
    <property type="entry name" value="ABC_transporter-like_CS"/>
</dbReference>
<organism evidence="13 14">
    <name type="scientific">Fulvimarina endophytica</name>
    <dbReference type="NCBI Taxonomy" id="2293836"/>
    <lineage>
        <taxon>Bacteria</taxon>
        <taxon>Pseudomonadati</taxon>
        <taxon>Pseudomonadota</taxon>
        <taxon>Alphaproteobacteria</taxon>
        <taxon>Hyphomicrobiales</taxon>
        <taxon>Aurantimonadaceae</taxon>
        <taxon>Fulvimarina</taxon>
    </lineage>
</organism>
<dbReference type="Gene3D" id="3.40.50.300">
    <property type="entry name" value="P-loop containing nucleotide triphosphate hydrolases"/>
    <property type="match status" value="1"/>
</dbReference>
<dbReference type="PANTHER" id="PTHR43394:SF1">
    <property type="entry name" value="ATP-BINDING CASSETTE SUB-FAMILY B MEMBER 10, MITOCHONDRIAL"/>
    <property type="match status" value="1"/>
</dbReference>
<keyword evidence="3" id="KW-0813">Transport</keyword>
<feature type="transmembrane region" description="Helical" evidence="10">
    <location>
        <begin position="56"/>
        <end position="80"/>
    </location>
</feature>
<keyword evidence="8 10" id="KW-0472">Membrane</keyword>
<keyword evidence="7 10" id="KW-1133">Transmembrane helix</keyword>
<dbReference type="SUPFAM" id="SSF52540">
    <property type="entry name" value="P-loop containing nucleoside triphosphate hydrolases"/>
    <property type="match status" value="1"/>
</dbReference>
<dbReference type="Proteomes" id="UP000264310">
    <property type="component" value="Unassembled WGS sequence"/>
</dbReference>
<sequence>MPDLLRRFASYYRPHRRLFALDFSSAVAAGLLELAFPVAVTLFIDRLLPTHQIGMIALASLGLFLVYLVNSGLQVVVTYWGHMLGLRIETEMRRKAFDHLQTLSFGFFDDQKTGHLVARLTKDLEEIGEVAHHGPEDLFIAVMTLVGALALMLWVHVPLALLTAIIVPVTAIVTTVYGRRMTATWHALYGRVGEFNARIEENVGGIRVVQAFTNEDHERALFAENNRNYLITKLEAYRVMAASLSLSYLSMRFVQVVVMLAGAWFVVRGELTAGGFVGFLLLVGVFFRPIDKINAIIETYPRGIAGFQRYTAFLDTRPDIADREGARDAGRLKGEVAYSGVRFGYAADRPILNGLDLCVRAGETVALVGPSGAGKTTICSLLLRFYEVTGGAITVDGIDIRDLTLASLRSNIGIVSQDVFLFAGTIRDNIAYGRLGASDAEIAEAARRARLDGVIAALPDGFDTVIGERGVKLSGGQKQRLAIARIFLKNPPILILDEATSALDTETERAIQRSLADLSQGRTTLVIAHRLATIAHADRILVVEDGRVTEEGGHADLLSREGGRYRQLHEAQTGDAPHRLAIANDTIANDTKAEASPATLAGKQGGPNRSG</sequence>
<evidence type="ECO:0000256" key="8">
    <source>
        <dbReference type="ARBA" id="ARBA00023136"/>
    </source>
</evidence>
<dbReference type="Pfam" id="PF00005">
    <property type="entry name" value="ABC_tran"/>
    <property type="match status" value="1"/>
</dbReference>
<dbReference type="AlphaFoldDB" id="A0A371X9V7"/>
<feature type="domain" description="ABC transporter" evidence="11">
    <location>
        <begin position="336"/>
        <end position="570"/>
    </location>
</feature>